<organism evidence="1 2">
    <name type="scientific">Ranitomeya imitator</name>
    <name type="common">mimic poison frog</name>
    <dbReference type="NCBI Taxonomy" id="111125"/>
    <lineage>
        <taxon>Eukaryota</taxon>
        <taxon>Metazoa</taxon>
        <taxon>Chordata</taxon>
        <taxon>Craniata</taxon>
        <taxon>Vertebrata</taxon>
        <taxon>Euteleostomi</taxon>
        <taxon>Amphibia</taxon>
        <taxon>Batrachia</taxon>
        <taxon>Anura</taxon>
        <taxon>Neobatrachia</taxon>
        <taxon>Hyloidea</taxon>
        <taxon>Dendrobatidae</taxon>
        <taxon>Dendrobatinae</taxon>
        <taxon>Ranitomeya</taxon>
    </lineage>
</organism>
<name>A0ABN9L966_9NEOB</name>
<comment type="caution">
    <text evidence="1">The sequence shown here is derived from an EMBL/GenBank/DDBJ whole genome shotgun (WGS) entry which is preliminary data.</text>
</comment>
<accession>A0ABN9L966</accession>
<gene>
    <name evidence="1" type="ORF">RIMI_LOCUS6733424</name>
</gene>
<sequence>MTRPIKLAHELTPSVNTVCLKENGAGKRGLRRRRFRVIAPSELSQQRSRETEPHAALERGKVNILTLLAVTDSPVEIAVCVQCLRIPRSPGSVTLWEPDCAGACARAVYEGCGQSDAPSVIDIKLTWKYSQTTVEFLDLQISKLNDGSVSTDIFRKTTETNSLLHFTLSHPPKLKSSIPTGQFLFKNRGYPNHDIIRGYSRALHTNRSTLFSKSSCKKNIRSDVTPRFTTKFNSNWTEINQIFKKHWSVLLPDLQQQLTPYPSITWRRSQTLGDLLCQSHYVQRPPWGCFSCGNCLACRYILRTKEFSNAKGDKFSKIVHHITCDTEAVVYHASCPCGYIYVGMTTRSLKIRIQEHVRDIKNAITCSEPHLLKPIPRHLFEIHQCNPKGFFVRGIDHVYMGIRGGNLKQKLLQKETLWIVTLDTNTKWSQ</sequence>
<evidence type="ECO:0000313" key="2">
    <source>
        <dbReference type="Proteomes" id="UP001176940"/>
    </source>
</evidence>
<dbReference type="PANTHER" id="PTHR21301">
    <property type="entry name" value="REVERSE TRANSCRIPTASE"/>
    <property type="match status" value="1"/>
</dbReference>
<keyword evidence="2" id="KW-1185">Reference proteome</keyword>
<proteinExistence type="predicted"/>
<protein>
    <recommendedName>
        <fullName evidence="3">GIY-YIG domain-containing protein</fullName>
    </recommendedName>
</protein>
<dbReference type="PANTHER" id="PTHR21301:SF13">
    <property type="match status" value="1"/>
</dbReference>
<dbReference type="Proteomes" id="UP001176940">
    <property type="component" value="Unassembled WGS sequence"/>
</dbReference>
<evidence type="ECO:0000313" key="1">
    <source>
        <dbReference type="EMBL" id="CAJ0936405.1"/>
    </source>
</evidence>
<dbReference type="EMBL" id="CAUEEQ010012314">
    <property type="protein sequence ID" value="CAJ0936405.1"/>
    <property type="molecule type" value="Genomic_DNA"/>
</dbReference>
<reference evidence="1" key="1">
    <citation type="submission" date="2023-07" db="EMBL/GenBank/DDBJ databases">
        <authorList>
            <person name="Stuckert A."/>
        </authorList>
    </citation>
    <scope>NUCLEOTIDE SEQUENCE</scope>
</reference>
<evidence type="ECO:0008006" key="3">
    <source>
        <dbReference type="Google" id="ProtNLM"/>
    </source>
</evidence>